<accession>A0A7C9EGK6</accession>
<name>A0A7C9EGK6_OPUST</name>
<sequence length="241" mass="26937">MFNQLQSIFILHSIFIYVNTWKCEACPCQEVSCISYIRKITCAKGDRRGLMPPSRSICATVHAILSSFNVSPPRIAAKKSPSGFNANLHCIMAPGRSFVQCNPKQLITRSRELSLTGRNSSSPTTKDVSMFSSVISFSNSLHNLTMSSDISIMMSFSTPPRPRSKCLIAFREPPRQRAAGNAFLQSSSRSNRFSATVLTNESSWRINHAARSRCLRLRSRSKILILELLNPSEAFSVQNER</sequence>
<reference evidence="2" key="2">
    <citation type="submission" date="2020-07" db="EMBL/GenBank/DDBJ databases">
        <authorList>
            <person name="Vera ALvarez R."/>
            <person name="Arias-Moreno D.M."/>
            <person name="Jimenez-Jacinto V."/>
            <person name="Jimenez-Bremont J.F."/>
            <person name="Swaminathan K."/>
            <person name="Moose S.P."/>
            <person name="Guerrero-Gonzalez M.L."/>
            <person name="Marino-Ramirez L."/>
            <person name="Landsman D."/>
            <person name="Rodriguez-Kessler M."/>
            <person name="Delgado-Sanchez P."/>
        </authorList>
    </citation>
    <scope>NUCLEOTIDE SEQUENCE</scope>
    <source>
        <tissue evidence="2">Cladode</tissue>
    </source>
</reference>
<proteinExistence type="predicted"/>
<protein>
    <submittedName>
        <fullName evidence="2">Uncharacterized protein</fullName>
    </submittedName>
</protein>
<reference evidence="2" key="1">
    <citation type="journal article" date="2013" name="J. Plant Res.">
        <title>Effect of fungi and light on seed germination of three Opuntia species from semiarid lands of central Mexico.</title>
        <authorList>
            <person name="Delgado-Sanchez P."/>
            <person name="Jimenez-Bremont J.F."/>
            <person name="Guerrero-Gonzalez Mde L."/>
            <person name="Flores J."/>
        </authorList>
    </citation>
    <scope>NUCLEOTIDE SEQUENCE</scope>
    <source>
        <tissue evidence="2">Cladode</tissue>
    </source>
</reference>
<dbReference type="AlphaFoldDB" id="A0A7C9EGK6"/>
<feature type="chain" id="PRO_5028489326" evidence="1">
    <location>
        <begin position="26"/>
        <end position="241"/>
    </location>
</feature>
<keyword evidence="1" id="KW-0732">Signal</keyword>
<organism evidence="2">
    <name type="scientific">Opuntia streptacantha</name>
    <name type="common">Prickly pear cactus</name>
    <name type="synonym">Opuntia cardona</name>
    <dbReference type="NCBI Taxonomy" id="393608"/>
    <lineage>
        <taxon>Eukaryota</taxon>
        <taxon>Viridiplantae</taxon>
        <taxon>Streptophyta</taxon>
        <taxon>Embryophyta</taxon>
        <taxon>Tracheophyta</taxon>
        <taxon>Spermatophyta</taxon>
        <taxon>Magnoliopsida</taxon>
        <taxon>eudicotyledons</taxon>
        <taxon>Gunneridae</taxon>
        <taxon>Pentapetalae</taxon>
        <taxon>Caryophyllales</taxon>
        <taxon>Cactineae</taxon>
        <taxon>Cactaceae</taxon>
        <taxon>Opuntioideae</taxon>
        <taxon>Opuntia</taxon>
    </lineage>
</organism>
<evidence type="ECO:0000256" key="1">
    <source>
        <dbReference type="SAM" id="SignalP"/>
    </source>
</evidence>
<evidence type="ECO:0000313" key="2">
    <source>
        <dbReference type="EMBL" id="MBA4661728.1"/>
    </source>
</evidence>
<dbReference type="EMBL" id="GISG01213424">
    <property type="protein sequence ID" value="MBA4661728.1"/>
    <property type="molecule type" value="Transcribed_RNA"/>
</dbReference>
<feature type="signal peptide" evidence="1">
    <location>
        <begin position="1"/>
        <end position="25"/>
    </location>
</feature>